<evidence type="ECO:0000313" key="6">
    <source>
        <dbReference type="Proteomes" id="UP000694941"/>
    </source>
</evidence>
<dbReference type="RefSeq" id="XP_013782406.1">
    <property type="nucleotide sequence ID" value="XM_013926952.2"/>
</dbReference>
<organism evidence="6 8">
    <name type="scientific">Limulus polyphemus</name>
    <name type="common">Atlantic horseshoe crab</name>
    <dbReference type="NCBI Taxonomy" id="6850"/>
    <lineage>
        <taxon>Eukaryota</taxon>
        <taxon>Metazoa</taxon>
        <taxon>Ecdysozoa</taxon>
        <taxon>Arthropoda</taxon>
        <taxon>Chelicerata</taxon>
        <taxon>Merostomata</taxon>
        <taxon>Xiphosura</taxon>
        <taxon>Limulidae</taxon>
        <taxon>Limulus</taxon>
    </lineage>
</organism>
<dbReference type="CDD" id="cd05797">
    <property type="entry name" value="Ribosomal_L10"/>
    <property type="match status" value="1"/>
</dbReference>
<protein>
    <recommendedName>
        <fullName evidence="4">Large ribosomal subunit protein uL10m</fullName>
    </recommendedName>
    <alternativeName>
        <fullName evidence="5">39S ribosomal protein L10, mitochondrial</fullName>
    </alternativeName>
</protein>
<dbReference type="InterPro" id="IPR043141">
    <property type="entry name" value="Ribosomal_uL10-like_sf"/>
</dbReference>
<evidence type="ECO:0000256" key="2">
    <source>
        <dbReference type="ARBA" id="ARBA00022980"/>
    </source>
</evidence>
<evidence type="ECO:0000256" key="5">
    <source>
        <dbReference type="ARBA" id="ARBA00035716"/>
    </source>
</evidence>
<evidence type="ECO:0000313" key="7">
    <source>
        <dbReference type="RefSeq" id="XP_013782398.1"/>
    </source>
</evidence>
<dbReference type="Gene3D" id="3.30.70.1730">
    <property type="match status" value="1"/>
</dbReference>
<accession>A0ABM1BI12</accession>
<evidence type="ECO:0000256" key="3">
    <source>
        <dbReference type="ARBA" id="ARBA00023274"/>
    </source>
</evidence>
<dbReference type="Proteomes" id="UP000694941">
    <property type="component" value="Unplaced"/>
</dbReference>
<evidence type="ECO:0000256" key="1">
    <source>
        <dbReference type="ARBA" id="ARBA00008889"/>
    </source>
</evidence>
<dbReference type="InterPro" id="IPR001790">
    <property type="entry name" value="Ribosomal_uL10"/>
</dbReference>
<keyword evidence="6" id="KW-1185">Reference proteome</keyword>
<name>A0ABM1BI12_LIMPO</name>
<gene>
    <name evidence="7 8 9" type="primary">LOC106466650</name>
</gene>
<dbReference type="SUPFAM" id="SSF160369">
    <property type="entry name" value="Ribosomal protein L10-like"/>
    <property type="match status" value="1"/>
</dbReference>
<dbReference type="PANTHER" id="PTHR11560">
    <property type="entry name" value="39S RIBOSOMAL PROTEIN L10, MITOCHONDRIAL"/>
    <property type="match status" value="1"/>
</dbReference>
<proteinExistence type="inferred from homology"/>
<evidence type="ECO:0000313" key="8">
    <source>
        <dbReference type="RefSeq" id="XP_013782406.1"/>
    </source>
</evidence>
<sequence length="241" mass="28228">MSSKMAALGCWKRVAMWQTPWMQVRHRGKVRVRNPREPHFPRKLILEATKPVFPKPSQPDWERCKEISITLKEQPVHPYEQLLAKELMKELKESRLIAFFHRNPITEEEKKKIRNMLFKQNFHLRTYNNSTVRLALRGTPYESILHLITSHNAMVFSPEDHAVKLLQLDKKMPQFILLGGIIDNRLLSREGFRVYSQLPSLKVMQAQVSATLSIASGGRLSTLLNHHQRALFRNLEQYSKK</sequence>
<dbReference type="Pfam" id="PF00466">
    <property type="entry name" value="Ribosomal_L10"/>
    <property type="match status" value="1"/>
</dbReference>
<dbReference type="GeneID" id="106466650"/>
<evidence type="ECO:0000313" key="9">
    <source>
        <dbReference type="RefSeq" id="XP_022250904.1"/>
    </source>
</evidence>
<dbReference type="RefSeq" id="XP_022250904.1">
    <property type="nucleotide sequence ID" value="XM_022395196.1"/>
</dbReference>
<dbReference type="RefSeq" id="XP_013782398.1">
    <property type="nucleotide sequence ID" value="XM_013926944.2"/>
</dbReference>
<keyword evidence="2" id="KW-0689">Ribosomal protein</keyword>
<reference evidence="7 8" key="1">
    <citation type="submission" date="2025-05" db="UniProtKB">
        <authorList>
            <consortium name="RefSeq"/>
        </authorList>
    </citation>
    <scope>IDENTIFICATION</scope>
    <source>
        <tissue evidence="7 8">Muscle</tissue>
    </source>
</reference>
<evidence type="ECO:0000256" key="4">
    <source>
        <dbReference type="ARBA" id="ARBA00035707"/>
    </source>
</evidence>
<dbReference type="InterPro" id="IPR047865">
    <property type="entry name" value="Ribosomal_uL10_bac_type"/>
</dbReference>
<keyword evidence="3" id="KW-0687">Ribonucleoprotein</keyword>
<comment type="similarity">
    <text evidence="1">Belongs to the universal ribosomal protein uL10 family.</text>
</comment>